<reference evidence="2" key="2">
    <citation type="submission" date="2022-01" db="EMBL/GenBank/DDBJ databases">
        <authorList>
            <person name="Yamashiro T."/>
            <person name="Shiraishi A."/>
            <person name="Satake H."/>
            <person name="Nakayama K."/>
        </authorList>
    </citation>
    <scope>NUCLEOTIDE SEQUENCE</scope>
</reference>
<protein>
    <submittedName>
        <fullName evidence="2">Uncharacterized protein</fullName>
    </submittedName>
</protein>
<sequence length="395" mass="43413">MSNSEDSTVTYTVVSSPFGGLSDIRSLGVDGPPVMLEDPYAYMVAAFQAPPSSDYVSYPKKPEQAPLSPEFVPEPVYPEFMPPEDEDEEDPEEDPIDYPTDGRDDDDDDDELSDNDEDDDVDVEEDKDEEEEEEHPASADSIPPPVHRVTARMSIRDEPPTPFWSEVEIARLHAILSPPSSPLSPWSSQLPQIPSPPLPASSPVLVSPPPLPASPTYLLGFRAAMIWQRVESPSTSHSLPLPLPIILSHIMAYVAMIRAAEPSTYILAPRSETPPSDTPLSGTPPLLPIPLPTPSPHMLFSSTVYRVGVAEVTLPPWKRLCIALGMRYKVGKSSSAPTARPTRGFRSDYYFVATFNDEIRRDPERYIGYGITNTWDDMVEDLQGTPSAIDVAGLS</sequence>
<evidence type="ECO:0000256" key="1">
    <source>
        <dbReference type="SAM" id="MobiDB-lite"/>
    </source>
</evidence>
<dbReference type="EMBL" id="BQNB010013852">
    <property type="protein sequence ID" value="GJT21009.1"/>
    <property type="molecule type" value="Genomic_DNA"/>
</dbReference>
<accession>A0ABQ5C7J1</accession>
<proteinExistence type="predicted"/>
<feature type="compositionally biased region" description="Acidic residues" evidence="1">
    <location>
        <begin position="82"/>
        <end position="96"/>
    </location>
</feature>
<feature type="compositionally biased region" description="Low complexity" evidence="1">
    <location>
        <begin position="69"/>
        <end position="79"/>
    </location>
</feature>
<name>A0ABQ5C7J1_9ASTR</name>
<feature type="region of interest" description="Disordered" evidence="1">
    <location>
        <begin position="51"/>
        <end position="146"/>
    </location>
</feature>
<feature type="compositionally biased region" description="Acidic residues" evidence="1">
    <location>
        <begin position="103"/>
        <end position="134"/>
    </location>
</feature>
<evidence type="ECO:0000313" key="3">
    <source>
        <dbReference type="Proteomes" id="UP001151760"/>
    </source>
</evidence>
<organism evidence="2 3">
    <name type="scientific">Tanacetum coccineum</name>
    <dbReference type="NCBI Taxonomy" id="301880"/>
    <lineage>
        <taxon>Eukaryota</taxon>
        <taxon>Viridiplantae</taxon>
        <taxon>Streptophyta</taxon>
        <taxon>Embryophyta</taxon>
        <taxon>Tracheophyta</taxon>
        <taxon>Spermatophyta</taxon>
        <taxon>Magnoliopsida</taxon>
        <taxon>eudicotyledons</taxon>
        <taxon>Gunneridae</taxon>
        <taxon>Pentapetalae</taxon>
        <taxon>asterids</taxon>
        <taxon>campanulids</taxon>
        <taxon>Asterales</taxon>
        <taxon>Asteraceae</taxon>
        <taxon>Asteroideae</taxon>
        <taxon>Anthemideae</taxon>
        <taxon>Anthemidinae</taxon>
        <taxon>Tanacetum</taxon>
    </lineage>
</organism>
<dbReference type="Proteomes" id="UP001151760">
    <property type="component" value="Unassembled WGS sequence"/>
</dbReference>
<gene>
    <name evidence="2" type="ORF">Tco_0890946</name>
</gene>
<comment type="caution">
    <text evidence="2">The sequence shown here is derived from an EMBL/GenBank/DDBJ whole genome shotgun (WGS) entry which is preliminary data.</text>
</comment>
<keyword evidence="3" id="KW-1185">Reference proteome</keyword>
<evidence type="ECO:0000313" key="2">
    <source>
        <dbReference type="EMBL" id="GJT21009.1"/>
    </source>
</evidence>
<reference evidence="2" key="1">
    <citation type="journal article" date="2022" name="Int. J. Mol. Sci.">
        <title>Draft Genome of Tanacetum Coccineum: Genomic Comparison of Closely Related Tanacetum-Family Plants.</title>
        <authorList>
            <person name="Yamashiro T."/>
            <person name="Shiraishi A."/>
            <person name="Nakayama K."/>
            <person name="Satake H."/>
        </authorList>
    </citation>
    <scope>NUCLEOTIDE SEQUENCE</scope>
</reference>